<evidence type="ECO:0000313" key="3">
    <source>
        <dbReference type="Proteomes" id="UP000559027"/>
    </source>
</evidence>
<keyword evidence="1" id="KW-1133">Transmembrane helix</keyword>
<dbReference type="OrthoDB" id="5277092at2759"/>
<reference evidence="2 3" key="1">
    <citation type="journal article" date="2020" name="ISME J.">
        <title>Uncovering the hidden diversity of litter-decomposition mechanisms in mushroom-forming fungi.</title>
        <authorList>
            <person name="Floudas D."/>
            <person name="Bentzer J."/>
            <person name="Ahren D."/>
            <person name="Johansson T."/>
            <person name="Persson P."/>
            <person name="Tunlid A."/>
        </authorList>
    </citation>
    <scope>NUCLEOTIDE SEQUENCE [LARGE SCALE GENOMIC DNA]</scope>
    <source>
        <strain evidence="2 3">CBS 146.42</strain>
    </source>
</reference>
<feature type="transmembrane region" description="Helical" evidence="1">
    <location>
        <begin position="20"/>
        <end position="40"/>
    </location>
</feature>
<proteinExistence type="predicted"/>
<evidence type="ECO:0000256" key="1">
    <source>
        <dbReference type="SAM" id="Phobius"/>
    </source>
</evidence>
<keyword evidence="3" id="KW-1185">Reference proteome</keyword>
<accession>A0A8H5G4E2</accession>
<dbReference type="AlphaFoldDB" id="A0A8H5G4E2"/>
<dbReference type="Proteomes" id="UP000559027">
    <property type="component" value="Unassembled WGS sequence"/>
</dbReference>
<sequence length="185" mass="21146">MFLTYTYLDDRSCYSYTCVLPLLMNCNVSFCVVILTNLLACMPRQNSRLCGSGWLRLAGMGEEHQTTICFQPTEYLPKVINKIMVSQLLQNRITSSSSSKQPEDANKVLKEFLSLDLKARYTFDSERDSSESELCRQQGKNSEECITLKMNSKRLFEAMQQHGFFCALPSNPEKTHMECKPLPTP</sequence>
<evidence type="ECO:0000313" key="2">
    <source>
        <dbReference type="EMBL" id="KAF5358021.1"/>
    </source>
</evidence>
<keyword evidence="1" id="KW-0472">Membrane</keyword>
<gene>
    <name evidence="2" type="ORF">D9756_001708</name>
</gene>
<name>A0A8H5G4E2_9AGAR</name>
<protein>
    <submittedName>
        <fullName evidence="2">Uncharacterized protein</fullName>
    </submittedName>
</protein>
<organism evidence="2 3">
    <name type="scientific">Leucocoprinus leucothites</name>
    <dbReference type="NCBI Taxonomy" id="201217"/>
    <lineage>
        <taxon>Eukaryota</taxon>
        <taxon>Fungi</taxon>
        <taxon>Dikarya</taxon>
        <taxon>Basidiomycota</taxon>
        <taxon>Agaricomycotina</taxon>
        <taxon>Agaricomycetes</taxon>
        <taxon>Agaricomycetidae</taxon>
        <taxon>Agaricales</taxon>
        <taxon>Agaricineae</taxon>
        <taxon>Agaricaceae</taxon>
        <taxon>Leucocoprinus</taxon>
    </lineage>
</organism>
<comment type="caution">
    <text evidence="2">The sequence shown here is derived from an EMBL/GenBank/DDBJ whole genome shotgun (WGS) entry which is preliminary data.</text>
</comment>
<dbReference type="EMBL" id="JAACJO010000005">
    <property type="protein sequence ID" value="KAF5358021.1"/>
    <property type="molecule type" value="Genomic_DNA"/>
</dbReference>
<keyword evidence="1" id="KW-0812">Transmembrane</keyword>